<feature type="domain" description="KOW" evidence="2">
    <location>
        <begin position="58"/>
        <end position="88"/>
    </location>
</feature>
<name>A0ABS6GY74_MAMLE</name>
<accession>A0ABS6GY74</accession>
<dbReference type="Proteomes" id="UP000770161">
    <property type="component" value="Unassembled WGS sequence"/>
</dbReference>
<keyword evidence="4" id="KW-1185">Reference proteome</keyword>
<feature type="region of interest" description="Disordered" evidence="1">
    <location>
        <begin position="19"/>
        <end position="63"/>
    </location>
</feature>
<dbReference type="PROSITE" id="PS51257">
    <property type="entry name" value="PROKAR_LIPOPROTEIN"/>
    <property type="match status" value="1"/>
</dbReference>
<organism evidence="3 4">
    <name type="scientific">Mammaliicoccus lentus</name>
    <name type="common">Staphylococcus lentus</name>
    <dbReference type="NCBI Taxonomy" id="42858"/>
    <lineage>
        <taxon>Bacteria</taxon>
        <taxon>Bacillati</taxon>
        <taxon>Bacillota</taxon>
        <taxon>Bacilli</taxon>
        <taxon>Bacillales</taxon>
        <taxon>Staphylococcaceae</taxon>
        <taxon>Mammaliicoccus</taxon>
    </lineage>
</organism>
<feature type="compositionally biased region" description="Basic and acidic residues" evidence="1">
    <location>
        <begin position="21"/>
        <end position="43"/>
    </location>
</feature>
<evidence type="ECO:0000256" key="1">
    <source>
        <dbReference type="SAM" id="MobiDB-lite"/>
    </source>
</evidence>
<evidence type="ECO:0000313" key="3">
    <source>
        <dbReference type="EMBL" id="MBU6114402.1"/>
    </source>
</evidence>
<sequence length="182" mass="20490">MIKKFSFIILASGLVLSACSSDKEAEDKKSNNHKEEEHMEHKSNSKTPENMKSTNDGKFKKGDKVTITEGHMAGMKNAKGTVKEAYKTYAYEVSYTPTNGDDKVNNHKWVVNEEVADAPEDGFKKGDTVKLEADHMSGMKNAEAKIDDVEETTVYIVDYQSTDNDKMVKNHKWMTGDELKTR</sequence>
<evidence type="ECO:0000259" key="2">
    <source>
        <dbReference type="SMART" id="SM00739"/>
    </source>
</evidence>
<gene>
    <name evidence="3" type="ORF">KQ656_10540</name>
</gene>
<proteinExistence type="predicted"/>
<dbReference type="InterPro" id="IPR011438">
    <property type="entry name" value="DUF1541"/>
</dbReference>
<dbReference type="InterPro" id="IPR005824">
    <property type="entry name" value="KOW"/>
</dbReference>
<dbReference type="Pfam" id="PF07563">
    <property type="entry name" value="DUF1541"/>
    <property type="match status" value="2"/>
</dbReference>
<dbReference type="EMBL" id="JAHLZN010000024">
    <property type="protein sequence ID" value="MBU6114402.1"/>
    <property type="molecule type" value="Genomic_DNA"/>
</dbReference>
<dbReference type="RefSeq" id="WP_194200328.1">
    <property type="nucleotide sequence ID" value="NZ_JADGLT010000087.1"/>
</dbReference>
<comment type="caution">
    <text evidence="3">The sequence shown here is derived from an EMBL/GenBank/DDBJ whole genome shotgun (WGS) entry which is preliminary data.</text>
</comment>
<dbReference type="SMART" id="SM00739">
    <property type="entry name" value="KOW"/>
    <property type="match status" value="2"/>
</dbReference>
<evidence type="ECO:0000313" key="4">
    <source>
        <dbReference type="Proteomes" id="UP000770161"/>
    </source>
</evidence>
<feature type="domain" description="KOW" evidence="2">
    <location>
        <begin position="122"/>
        <end position="152"/>
    </location>
</feature>
<dbReference type="Gene3D" id="2.30.30.1210">
    <property type="entry name" value="Domain of unknown function DUF1541"/>
    <property type="match status" value="1"/>
</dbReference>
<protein>
    <submittedName>
        <fullName evidence="3">YdhK family protein</fullName>
    </submittedName>
</protein>
<reference evidence="3 4" key="1">
    <citation type="submission" date="2021-06" db="EMBL/GenBank/DDBJ databases">
        <title>Staphylococcus lentus K169 genome sequencing.</title>
        <authorList>
            <person name="Sundareshan S."/>
            <person name="Akhila D.S."/>
            <person name="Prachi D."/>
            <person name="Sivakumar R."/>
            <person name="Rajendhran J."/>
            <person name="Isloor S."/>
            <person name="Hegde N.R."/>
        </authorList>
    </citation>
    <scope>NUCLEOTIDE SEQUENCE [LARGE SCALE GENOMIC DNA]</scope>
    <source>
        <strain evidence="3 4">K169</strain>
    </source>
</reference>